<dbReference type="GO" id="GO:0042981">
    <property type="term" value="P:regulation of apoptotic process"/>
    <property type="evidence" value="ECO:0007669"/>
    <property type="project" value="InterPro"/>
</dbReference>
<evidence type="ECO:0000256" key="8">
    <source>
        <dbReference type="ARBA" id="ARBA00022656"/>
    </source>
</evidence>
<protein>
    <submittedName>
        <fullName evidence="18">Apoptosis-stimulating of p53 protein 1</fullName>
    </submittedName>
</protein>
<keyword evidence="7" id="KW-1052">Target cell membrane</keyword>
<dbReference type="GO" id="GO:0006915">
    <property type="term" value="P:apoptotic process"/>
    <property type="evidence" value="ECO:0007669"/>
    <property type="project" value="UniProtKB-KW"/>
</dbReference>
<evidence type="ECO:0000256" key="16">
    <source>
        <dbReference type="PROSITE-ProRule" id="PRU00192"/>
    </source>
</evidence>
<dbReference type="InterPro" id="IPR047163">
    <property type="entry name" value="ASPP1/2"/>
</dbReference>
<feature type="domain" description="SH3" evidence="17">
    <location>
        <begin position="1"/>
        <end position="59"/>
    </location>
</feature>
<evidence type="ECO:0000256" key="7">
    <source>
        <dbReference type="ARBA" id="ARBA00022537"/>
    </source>
</evidence>
<evidence type="ECO:0000256" key="11">
    <source>
        <dbReference type="ARBA" id="ARBA00022737"/>
    </source>
</evidence>
<dbReference type="PANTHER" id="PTHR24131:SF10">
    <property type="entry name" value="ANKYRIN-REPEAT, SH3-DOMAIN, AND PROLINE-RICH-REGION CONTAINING PROTEIN, ISOFORM B"/>
    <property type="match status" value="1"/>
</dbReference>
<evidence type="ECO:0000256" key="9">
    <source>
        <dbReference type="ARBA" id="ARBA00022699"/>
    </source>
</evidence>
<evidence type="ECO:0000259" key="17">
    <source>
        <dbReference type="PROSITE" id="PS50002"/>
    </source>
</evidence>
<gene>
    <name evidence="18" type="primary">PPP1R13B</name>
    <name evidence="18" type="ORF">NPIL_560011</name>
</gene>
<dbReference type="Proteomes" id="UP000887013">
    <property type="component" value="Unassembled WGS sequence"/>
</dbReference>
<evidence type="ECO:0000313" key="19">
    <source>
        <dbReference type="Proteomes" id="UP000887013"/>
    </source>
</evidence>
<evidence type="ECO:0000256" key="4">
    <source>
        <dbReference type="ARBA" id="ARBA00022443"/>
    </source>
</evidence>
<reference evidence="18" key="1">
    <citation type="submission" date="2020-08" db="EMBL/GenBank/DDBJ databases">
        <title>Multicomponent nature underlies the extraordinary mechanical properties of spider dragline silk.</title>
        <authorList>
            <person name="Kono N."/>
            <person name="Nakamura H."/>
            <person name="Mori M."/>
            <person name="Yoshida Y."/>
            <person name="Ohtoshi R."/>
            <person name="Malay A.D."/>
            <person name="Moran D.A.P."/>
            <person name="Tomita M."/>
            <person name="Numata K."/>
            <person name="Arakawa K."/>
        </authorList>
    </citation>
    <scope>NUCLEOTIDE SEQUENCE</scope>
</reference>
<evidence type="ECO:0000256" key="10">
    <source>
        <dbReference type="ARBA" id="ARBA00022703"/>
    </source>
</evidence>
<keyword evidence="10" id="KW-0053">Apoptosis</keyword>
<dbReference type="GO" id="GO:0005634">
    <property type="term" value="C:nucleus"/>
    <property type="evidence" value="ECO:0007669"/>
    <property type="project" value="UniProtKB-SubCell"/>
</dbReference>
<keyword evidence="4 16" id="KW-0728">SH3 domain</keyword>
<dbReference type="GO" id="GO:0002039">
    <property type="term" value="F:p53 binding"/>
    <property type="evidence" value="ECO:0007669"/>
    <property type="project" value="InterPro"/>
</dbReference>
<evidence type="ECO:0000256" key="5">
    <source>
        <dbReference type="ARBA" id="ARBA00022483"/>
    </source>
</evidence>
<keyword evidence="13" id="KW-0040">ANK repeat</keyword>
<name>A0A8X6KEF7_NEPPI</name>
<keyword evidence="9" id="KW-0528">Neurotoxin</keyword>
<dbReference type="InterPro" id="IPR036028">
    <property type="entry name" value="SH3-like_dom_sf"/>
</dbReference>
<keyword evidence="5" id="KW-0268">Exocytosis</keyword>
<accession>A0A8X6KEF7</accession>
<keyword evidence="19" id="KW-1185">Reference proteome</keyword>
<organism evidence="18 19">
    <name type="scientific">Nephila pilipes</name>
    <name type="common">Giant wood spider</name>
    <name type="synonym">Nephila maculata</name>
    <dbReference type="NCBI Taxonomy" id="299642"/>
    <lineage>
        <taxon>Eukaryota</taxon>
        <taxon>Metazoa</taxon>
        <taxon>Ecdysozoa</taxon>
        <taxon>Arthropoda</taxon>
        <taxon>Chelicerata</taxon>
        <taxon>Arachnida</taxon>
        <taxon>Araneae</taxon>
        <taxon>Araneomorphae</taxon>
        <taxon>Entelegynae</taxon>
        <taxon>Araneoidea</taxon>
        <taxon>Nephilidae</taxon>
        <taxon>Nephila</taxon>
    </lineage>
</organism>
<evidence type="ECO:0000256" key="1">
    <source>
        <dbReference type="ARBA" id="ARBA00004123"/>
    </source>
</evidence>
<keyword evidence="11" id="KW-0677">Repeat</keyword>
<dbReference type="SMART" id="SM00326">
    <property type="entry name" value="SH3"/>
    <property type="match status" value="1"/>
</dbReference>
<dbReference type="GO" id="GO:0006887">
    <property type="term" value="P:exocytosis"/>
    <property type="evidence" value="ECO:0007669"/>
    <property type="project" value="UniProtKB-KW"/>
</dbReference>
<dbReference type="EMBL" id="BMAW01044199">
    <property type="protein sequence ID" value="GFS43326.1"/>
    <property type="molecule type" value="Genomic_DNA"/>
</dbReference>
<keyword evidence="15" id="KW-1053">Target membrane</keyword>
<evidence type="ECO:0000256" key="14">
    <source>
        <dbReference type="ARBA" id="ARBA00023242"/>
    </source>
</evidence>
<dbReference type="PROSITE" id="PS50002">
    <property type="entry name" value="SH3"/>
    <property type="match status" value="1"/>
</dbReference>
<dbReference type="SUPFAM" id="SSF50044">
    <property type="entry name" value="SH3-domain"/>
    <property type="match status" value="1"/>
</dbReference>
<keyword evidence="7" id="KW-0472">Membrane</keyword>
<evidence type="ECO:0000313" key="18">
    <source>
        <dbReference type="EMBL" id="GFS43326.1"/>
    </source>
</evidence>
<dbReference type="OrthoDB" id="10038642at2759"/>
<proteinExistence type="predicted"/>
<dbReference type="AlphaFoldDB" id="A0A8X6KEF7"/>
<keyword evidence="14" id="KW-0539">Nucleus</keyword>
<dbReference type="GO" id="GO:0044218">
    <property type="term" value="C:other organism cell membrane"/>
    <property type="evidence" value="ECO:0007669"/>
    <property type="project" value="UniProtKB-KW"/>
</dbReference>
<evidence type="ECO:0000256" key="2">
    <source>
        <dbReference type="ARBA" id="ARBA00004175"/>
    </source>
</evidence>
<dbReference type="Pfam" id="PF00018">
    <property type="entry name" value="SH3_1"/>
    <property type="match status" value="1"/>
</dbReference>
<evidence type="ECO:0000256" key="12">
    <source>
        <dbReference type="ARBA" id="ARBA00023028"/>
    </source>
</evidence>
<dbReference type="Gene3D" id="1.25.40.20">
    <property type="entry name" value="Ankyrin repeat-containing domain"/>
    <property type="match status" value="1"/>
</dbReference>
<keyword evidence="6" id="KW-0964">Secreted</keyword>
<keyword evidence="8" id="KW-0800">Toxin</keyword>
<evidence type="ECO:0000256" key="3">
    <source>
        <dbReference type="ARBA" id="ARBA00004613"/>
    </source>
</evidence>
<evidence type="ECO:0000256" key="13">
    <source>
        <dbReference type="ARBA" id="ARBA00023043"/>
    </source>
</evidence>
<feature type="non-terminal residue" evidence="18">
    <location>
        <position position="1"/>
    </location>
</feature>
<dbReference type="GO" id="GO:0005576">
    <property type="term" value="C:extracellular region"/>
    <property type="evidence" value="ECO:0007669"/>
    <property type="project" value="UniProtKB-SubCell"/>
</dbReference>
<dbReference type="GO" id="GO:0044231">
    <property type="term" value="C:host cell presynaptic membrane"/>
    <property type="evidence" value="ECO:0007669"/>
    <property type="project" value="UniProtKB-KW"/>
</dbReference>
<dbReference type="InterPro" id="IPR036770">
    <property type="entry name" value="Ankyrin_rpt-contain_sf"/>
</dbReference>
<comment type="caution">
    <text evidence="18">The sequence shown here is derived from an EMBL/GenBank/DDBJ whole genome shotgun (WGS) entry which is preliminary data.</text>
</comment>
<comment type="subcellular location">
    <subcellularLocation>
        <location evidence="1">Nucleus</location>
    </subcellularLocation>
    <subcellularLocation>
        <location evidence="3">Secreted</location>
    </subcellularLocation>
    <subcellularLocation>
        <location evidence="2">Target cell membrane</location>
    </subcellularLocation>
</comment>
<keyword evidence="12" id="KW-0638">Presynaptic neurotoxin</keyword>
<dbReference type="PANTHER" id="PTHR24131">
    <property type="entry name" value="APOPTOSIS-STIMULATING OF P53 PROTEIN"/>
    <property type="match status" value="1"/>
</dbReference>
<evidence type="ECO:0000256" key="15">
    <source>
        <dbReference type="ARBA" id="ARBA00023298"/>
    </source>
</evidence>
<sequence length="75" mass="8870">VVYALYDYDSQNSDELSFRDSDQLVVLRKGDDLEREWWWSKHNDREGYVPRNLLGVSNCKLLHNTNGVFFVLGEF</sequence>
<dbReference type="InterPro" id="IPR001452">
    <property type="entry name" value="SH3_domain"/>
</dbReference>
<dbReference type="GO" id="GO:0090729">
    <property type="term" value="F:toxin activity"/>
    <property type="evidence" value="ECO:0007669"/>
    <property type="project" value="UniProtKB-KW"/>
</dbReference>
<evidence type="ECO:0000256" key="6">
    <source>
        <dbReference type="ARBA" id="ARBA00022525"/>
    </source>
</evidence>